<evidence type="ECO:0000259" key="2">
    <source>
        <dbReference type="SMART" id="SM00474"/>
    </source>
</evidence>
<dbReference type="EMBL" id="KK583197">
    <property type="protein sequence ID" value="KDO31628.1"/>
    <property type="molecule type" value="Genomic_DNA"/>
</dbReference>
<feature type="compositionally biased region" description="Polar residues" evidence="1">
    <location>
        <begin position="958"/>
        <end position="967"/>
    </location>
</feature>
<keyword evidence="4" id="KW-1185">Reference proteome</keyword>
<dbReference type="VEuPathDB" id="FungiDB:SPRG_03548"/>
<evidence type="ECO:0000256" key="1">
    <source>
        <dbReference type="SAM" id="MobiDB-lite"/>
    </source>
</evidence>
<dbReference type="AlphaFoldDB" id="A0A067CM96"/>
<evidence type="ECO:0000313" key="4">
    <source>
        <dbReference type="Proteomes" id="UP000030745"/>
    </source>
</evidence>
<dbReference type="RefSeq" id="XP_012197518.1">
    <property type="nucleotide sequence ID" value="XM_012342128.1"/>
</dbReference>
<dbReference type="Proteomes" id="UP000030745">
    <property type="component" value="Unassembled WGS sequence"/>
</dbReference>
<dbReference type="Pfam" id="PF08907">
    <property type="entry name" value="DUF1853"/>
    <property type="match status" value="1"/>
</dbReference>
<dbReference type="PANTHER" id="PTHR47765:SF2">
    <property type="entry name" value="EXONUCLEASE MUT-7 HOMOLOG"/>
    <property type="match status" value="1"/>
</dbReference>
<dbReference type="InterPro" id="IPR052408">
    <property type="entry name" value="Exonuclease_MUT-7-like"/>
</dbReference>
<dbReference type="InterPro" id="IPR036397">
    <property type="entry name" value="RNaseH_sf"/>
</dbReference>
<dbReference type="OMA" id="WAMASPH"/>
<dbReference type="OrthoDB" id="10261556at2759"/>
<evidence type="ECO:0000313" key="3">
    <source>
        <dbReference type="EMBL" id="KDO31628.1"/>
    </source>
</evidence>
<gene>
    <name evidence="3" type="ORF">SPRG_03548</name>
</gene>
<proteinExistence type="predicted"/>
<sequence length="974" mass="108130">MMKSSLRGYTSKVVHDLLWAMASPHLLSEEMGVLPASMADDVLAQPSTLAWLAALDADPAPLVAFLFQKRRDANSLALGVYYAGLLEYWLRFCPAWRVESLAVGQQLVCNEKHAMQTVGQLKFVFRQAGAQPMHWEASIKYFLLCHGPPYQLEHFVGPHLGENLAWRAIEIERKLSMSKGEAVRRWMAAHFELPQASMAPTSYMVLKGALFYPLTALSSTYDIRNIPLCTGLAVDHRRGWWTSAPASDLPRTTCSKHAFAILPKMRWLAPVVAFRDKDGSLYLPSDDRMGLDRVDLLSVHQLLTHLAAHFDTSENAVLVAEVDGSGDEVSRGFVMDPRFDPSPLMANALRYKRRKSKDAAGGREYEQRRGMTGDGVRLKHDVPSAKKRQLQLHDLPSTPRELLLALQQHLVAHSFTYATIKAALMSYLQAAEIMHGRLVDCVIALVQGSDDSKDTLRMGHLVLEAYSAMRTTKNEAASALRLEAFLHAQLDVRERWWCIRLCVKAMGLLGASVDNPNKHPIERLQTAVQVLVAAAHPRWNAAAVDLCALYRLPRTDEAAMDMLSAMLDHADYYNAEAFFDAQVTLDSTGERTSRLVGCIATRHALPTKIARRRGDLAASCRPIESTRRRPRCRPFDAQALRAQLQPAIERALDAVHLVDTPDAFWALHAHLERLGRDGRQHVIGVDCEWRPRQHADETASDDERVQVLQLAVPDAVYVLDTMALDAAGQHNGLLLMEALCSMLFSSPSLLLVGFCFAGDVQKLRATYTSVMDRVCPYTTNCLELRKLALLRLPTESAAPTWGLATLASACLGLAMEKDQQCSDWSVRPLTRAQIEYAALDAVAVRLLALFFVADLLTLRSDAGLLASAPVTMPARLLRRLLIREDRRDLVPFLQESHVVAALTALHLSFTVQDAASVVPRSAIVKTVAFAVTSEATAYIAVVLELEKPSTRRHLPTRWASTPATSRSRPTRCVV</sequence>
<dbReference type="KEGG" id="spar:SPRG_03548"/>
<dbReference type="InterPro" id="IPR015003">
    <property type="entry name" value="DUF1853"/>
</dbReference>
<dbReference type="PANTHER" id="PTHR47765">
    <property type="entry name" value="3'-5' EXONUCLEASE DOMAIN-CONTAINING PROTEIN"/>
    <property type="match status" value="1"/>
</dbReference>
<dbReference type="SUPFAM" id="SSF53098">
    <property type="entry name" value="Ribonuclease H-like"/>
    <property type="match status" value="1"/>
</dbReference>
<dbReference type="InterPro" id="IPR002562">
    <property type="entry name" value="3'-5'_exonuclease_dom"/>
</dbReference>
<accession>A0A067CM96</accession>
<name>A0A067CM96_SAPPC</name>
<dbReference type="GO" id="GO:0003676">
    <property type="term" value="F:nucleic acid binding"/>
    <property type="evidence" value="ECO:0007669"/>
    <property type="project" value="InterPro"/>
</dbReference>
<dbReference type="Gene3D" id="3.30.420.10">
    <property type="entry name" value="Ribonuclease H-like superfamily/Ribonuclease H"/>
    <property type="match status" value="1"/>
</dbReference>
<dbReference type="InterPro" id="IPR012337">
    <property type="entry name" value="RNaseH-like_sf"/>
</dbReference>
<dbReference type="STRING" id="695850.A0A067CM96"/>
<dbReference type="GeneID" id="24126042"/>
<dbReference type="SMART" id="SM00474">
    <property type="entry name" value="35EXOc"/>
    <property type="match status" value="1"/>
</dbReference>
<dbReference type="GO" id="GO:0008408">
    <property type="term" value="F:3'-5' exonuclease activity"/>
    <property type="evidence" value="ECO:0007669"/>
    <property type="project" value="InterPro"/>
</dbReference>
<feature type="domain" description="3'-5' exonuclease" evidence="2">
    <location>
        <begin position="655"/>
        <end position="856"/>
    </location>
</feature>
<reference evidence="3 4" key="1">
    <citation type="journal article" date="2013" name="PLoS Genet.">
        <title>Distinctive expansion of potential virulence genes in the genome of the oomycete fish pathogen Saprolegnia parasitica.</title>
        <authorList>
            <person name="Jiang R.H."/>
            <person name="de Bruijn I."/>
            <person name="Haas B.J."/>
            <person name="Belmonte R."/>
            <person name="Lobach L."/>
            <person name="Christie J."/>
            <person name="van den Ackerveken G."/>
            <person name="Bottin A."/>
            <person name="Bulone V."/>
            <person name="Diaz-Moreno S.M."/>
            <person name="Dumas B."/>
            <person name="Fan L."/>
            <person name="Gaulin E."/>
            <person name="Govers F."/>
            <person name="Grenville-Briggs L.J."/>
            <person name="Horner N.R."/>
            <person name="Levin J.Z."/>
            <person name="Mammella M."/>
            <person name="Meijer H.J."/>
            <person name="Morris P."/>
            <person name="Nusbaum C."/>
            <person name="Oome S."/>
            <person name="Phillips A.J."/>
            <person name="van Rooyen D."/>
            <person name="Rzeszutek E."/>
            <person name="Saraiva M."/>
            <person name="Secombes C.J."/>
            <person name="Seidl M.F."/>
            <person name="Snel B."/>
            <person name="Stassen J.H."/>
            <person name="Sykes S."/>
            <person name="Tripathy S."/>
            <person name="van den Berg H."/>
            <person name="Vega-Arreguin J.C."/>
            <person name="Wawra S."/>
            <person name="Young S.K."/>
            <person name="Zeng Q."/>
            <person name="Dieguez-Uribeondo J."/>
            <person name="Russ C."/>
            <person name="Tyler B.M."/>
            <person name="van West P."/>
        </authorList>
    </citation>
    <scope>NUCLEOTIDE SEQUENCE [LARGE SCALE GENOMIC DNA]</scope>
    <source>
        <strain evidence="3 4">CBS 223.65</strain>
    </source>
</reference>
<feature type="region of interest" description="Disordered" evidence="1">
    <location>
        <begin position="954"/>
        <end position="974"/>
    </location>
</feature>
<dbReference type="GO" id="GO:0006139">
    <property type="term" value="P:nucleobase-containing compound metabolic process"/>
    <property type="evidence" value="ECO:0007669"/>
    <property type="project" value="InterPro"/>
</dbReference>
<protein>
    <recommendedName>
        <fullName evidence="2">3'-5' exonuclease domain-containing protein</fullName>
    </recommendedName>
</protein>
<organism evidence="3 4">
    <name type="scientific">Saprolegnia parasitica (strain CBS 223.65)</name>
    <dbReference type="NCBI Taxonomy" id="695850"/>
    <lineage>
        <taxon>Eukaryota</taxon>
        <taxon>Sar</taxon>
        <taxon>Stramenopiles</taxon>
        <taxon>Oomycota</taxon>
        <taxon>Saprolegniomycetes</taxon>
        <taxon>Saprolegniales</taxon>
        <taxon>Saprolegniaceae</taxon>
        <taxon>Saprolegnia</taxon>
    </lineage>
</organism>
<dbReference type="Pfam" id="PF01612">
    <property type="entry name" value="DNA_pol_A_exo1"/>
    <property type="match status" value="1"/>
</dbReference>